<dbReference type="AlphaFoldDB" id="A0A0F9EQM5"/>
<gene>
    <name evidence="1" type="ORF">LCGC14_2397850</name>
</gene>
<feature type="non-terminal residue" evidence="1">
    <location>
        <position position="47"/>
    </location>
</feature>
<proteinExistence type="predicted"/>
<protein>
    <submittedName>
        <fullName evidence="1">Uncharacterized protein</fullName>
    </submittedName>
</protein>
<organism evidence="1">
    <name type="scientific">marine sediment metagenome</name>
    <dbReference type="NCBI Taxonomy" id="412755"/>
    <lineage>
        <taxon>unclassified sequences</taxon>
        <taxon>metagenomes</taxon>
        <taxon>ecological metagenomes</taxon>
    </lineage>
</organism>
<dbReference type="EMBL" id="LAZR01035928">
    <property type="protein sequence ID" value="KKL26183.1"/>
    <property type="molecule type" value="Genomic_DNA"/>
</dbReference>
<comment type="caution">
    <text evidence="1">The sequence shown here is derived from an EMBL/GenBank/DDBJ whole genome shotgun (WGS) entry which is preliminary data.</text>
</comment>
<reference evidence="1" key="1">
    <citation type="journal article" date="2015" name="Nature">
        <title>Complex archaea that bridge the gap between prokaryotes and eukaryotes.</title>
        <authorList>
            <person name="Spang A."/>
            <person name="Saw J.H."/>
            <person name="Jorgensen S.L."/>
            <person name="Zaremba-Niedzwiedzka K."/>
            <person name="Martijn J."/>
            <person name="Lind A.E."/>
            <person name="van Eijk R."/>
            <person name="Schleper C."/>
            <person name="Guy L."/>
            <person name="Ettema T.J."/>
        </authorList>
    </citation>
    <scope>NUCLEOTIDE SEQUENCE</scope>
</reference>
<evidence type="ECO:0000313" key="1">
    <source>
        <dbReference type="EMBL" id="KKL26183.1"/>
    </source>
</evidence>
<sequence>MELSTSILSDIVVFLKYSKFISILGRRETWEELVSRNKNMHLRKFPD</sequence>
<name>A0A0F9EQM5_9ZZZZ</name>
<accession>A0A0F9EQM5</accession>